<protein>
    <submittedName>
        <fullName evidence="2">Uncharacterized protein</fullName>
    </submittedName>
</protein>
<proteinExistence type="predicted"/>
<dbReference type="RefSeq" id="WP_386667770.1">
    <property type="nucleotide sequence ID" value="NZ_JBHLTG010000002.1"/>
</dbReference>
<dbReference type="EMBL" id="JBHLTG010000002">
    <property type="protein sequence ID" value="MFC0678163.1"/>
    <property type="molecule type" value="Genomic_DNA"/>
</dbReference>
<organism evidence="2 3">
    <name type="scientific">Lysobacter korlensis</name>
    <dbReference type="NCBI Taxonomy" id="553636"/>
    <lineage>
        <taxon>Bacteria</taxon>
        <taxon>Pseudomonadati</taxon>
        <taxon>Pseudomonadota</taxon>
        <taxon>Gammaproteobacteria</taxon>
        <taxon>Lysobacterales</taxon>
        <taxon>Lysobacteraceae</taxon>
        <taxon>Lysobacter</taxon>
    </lineage>
</organism>
<evidence type="ECO:0000256" key="1">
    <source>
        <dbReference type="SAM" id="Phobius"/>
    </source>
</evidence>
<keyword evidence="3" id="KW-1185">Reference proteome</keyword>
<feature type="transmembrane region" description="Helical" evidence="1">
    <location>
        <begin position="95"/>
        <end position="113"/>
    </location>
</feature>
<evidence type="ECO:0000313" key="2">
    <source>
        <dbReference type="EMBL" id="MFC0678163.1"/>
    </source>
</evidence>
<sequence>MRKPITPAMHGAIDYGMSALLLAAPWALKLSRKSAITFNGFAAAQAGVTALSNQPLAAKQLIPWHVHRTIDAAAVPAQLAVPLATGVAREPKARALWIGTLVALVAVFALTDWDARD</sequence>
<keyword evidence="1" id="KW-0812">Transmembrane</keyword>
<dbReference type="Proteomes" id="UP001589896">
    <property type="component" value="Unassembled WGS sequence"/>
</dbReference>
<keyword evidence="1" id="KW-1133">Transmembrane helix</keyword>
<gene>
    <name evidence="2" type="ORF">ACFFGH_09960</name>
</gene>
<comment type="caution">
    <text evidence="2">The sequence shown here is derived from an EMBL/GenBank/DDBJ whole genome shotgun (WGS) entry which is preliminary data.</text>
</comment>
<name>A0ABV6RQG2_9GAMM</name>
<accession>A0ABV6RQG2</accession>
<evidence type="ECO:0000313" key="3">
    <source>
        <dbReference type="Proteomes" id="UP001589896"/>
    </source>
</evidence>
<keyword evidence="1" id="KW-0472">Membrane</keyword>
<reference evidence="2 3" key="1">
    <citation type="submission" date="2024-09" db="EMBL/GenBank/DDBJ databases">
        <authorList>
            <person name="Sun Q."/>
            <person name="Mori K."/>
        </authorList>
    </citation>
    <scope>NUCLEOTIDE SEQUENCE [LARGE SCALE GENOMIC DNA]</scope>
    <source>
        <strain evidence="2 3">KCTC 23076</strain>
    </source>
</reference>